<gene>
    <name evidence="2" type="ORF">B0T18DRAFT_437070</name>
</gene>
<dbReference type="InterPro" id="IPR001214">
    <property type="entry name" value="SET_dom"/>
</dbReference>
<dbReference type="Pfam" id="PF00856">
    <property type="entry name" value="SET"/>
    <property type="match status" value="1"/>
</dbReference>
<dbReference type="GO" id="GO:0016279">
    <property type="term" value="F:protein-lysine N-methyltransferase activity"/>
    <property type="evidence" value="ECO:0007669"/>
    <property type="project" value="UniProtKB-ARBA"/>
</dbReference>
<name>A0AA40K862_9PEZI</name>
<dbReference type="AlphaFoldDB" id="A0AA40K862"/>
<reference evidence="2" key="1">
    <citation type="submission" date="2023-06" db="EMBL/GenBank/DDBJ databases">
        <title>Genome-scale phylogeny and comparative genomics of the fungal order Sordariales.</title>
        <authorList>
            <consortium name="Lawrence Berkeley National Laboratory"/>
            <person name="Hensen N."/>
            <person name="Bonometti L."/>
            <person name="Westerberg I."/>
            <person name="Brannstrom I.O."/>
            <person name="Guillou S."/>
            <person name="Cros-Aarteil S."/>
            <person name="Calhoun S."/>
            <person name="Haridas S."/>
            <person name="Kuo A."/>
            <person name="Mondo S."/>
            <person name="Pangilinan J."/>
            <person name="Riley R."/>
            <person name="LaButti K."/>
            <person name="Andreopoulos B."/>
            <person name="Lipzen A."/>
            <person name="Chen C."/>
            <person name="Yanf M."/>
            <person name="Daum C."/>
            <person name="Ng V."/>
            <person name="Clum A."/>
            <person name="Steindorff A."/>
            <person name="Ohm R."/>
            <person name="Martin F."/>
            <person name="Silar P."/>
            <person name="Natvig D."/>
            <person name="Lalanne C."/>
            <person name="Gautier V."/>
            <person name="Ament-velasquez S.L."/>
            <person name="Kruys A."/>
            <person name="Hutchinson M.I."/>
            <person name="Powell A.J."/>
            <person name="Barry K."/>
            <person name="Miller A.N."/>
            <person name="Grigoriev I.V."/>
            <person name="Debuchy R."/>
            <person name="Gladieux P."/>
            <person name="Thoren M.H."/>
            <person name="Johannesson H."/>
        </authorList>
    </citation>
    <scope>NUCLEOTIDE SEQUENCE</scope>
    <source>
        <strain evidence="2">SMH3187-1</strain>
    </source>
</reference>
<accession>A0AA40K862</accession>
<dbReference type="PANTHER" id="PTHR13271">
    <property type="entry name" value="UNCHARACTERIZED PUTATIVE METHYLTRANSFERASE"/>
    <property type="match status" value="1"/>
</dbReference>
<dbReference type="SUPFAM" id="SSF82199">
    <property type="entry name" value="SET domain"/>
    <property type="match status" value="1"/>
</dbReference>
<evidence type="ECO:0000259" key="1">
    <source>
        <dbReference type="PROSITE" id="PS50280"/>
    </source>
</evidence>
<sequence>MDIYDTLLRWAADQGIELHGISPQQIAGRGIGLVATRPLQKSSTLLTVPTSCLRTLNTVPYRIRQPFPKDAPVHGVLAASLALDALAPNPHFTAWNAVVPSRASLLSSLPIAWPSALLPFLPQPALDLLAKQSANFARDWALFQAHPLFPRAGVTPSITRIDYLYHWLLVNTRTFYHDLSWSTSTRLPAGDRMALQPVADLFNHADAGCGVAFDEEQFIISADRDYDEGEELFISYGAHGNDFLLVEYGFVLERNRWDEVELDEVLLPELTKRQKGLLEEKGFLGNYVLDAETECFRTQVAVRLLSMPLVRDWERFVDEEEEGSEEVQRRADRILVGILRTFLDKVWAVKAELEEVTTGEEGQREMLMNRWRQIEGLLEATIRRLEIK</sequence>
<dbReference type="Gene3D" id="3.90.1410.10">
    <property type="entry name" value="set domain protein methyltransferase, domain 1"/>
    <property type="match status" value="1"/>
</dbReference>
<dbReference type="PROSITE" id="PS50280">
    <property type="entry name" value="SET"/>
    <property type="match status" value="1"/>
</dbReference>
<dbReference type="InterPro" id="IPR046341">
    <property type="entry name" value="SET_dom_sf"/>
</dbReference>
<dbReference type="InterPro" id="IPR050600">
    <property type="entry name" value="SETD3_SETD6_MTase"/>
</dbReference>
<protein>
    <recommendedName>
        <fullName evidence="1">SET domain-containing protein</fullName>
    </recommendedName>
</protein>
<feature type="domain" description="SET" evidence="1">
    <location>
        <begin position="14"/>
        <end position="237"/>
    </location>
</feature>
<comment type="caution">
    <text evidence="2">The sequence shown here is derived from an EMBL/GenBank/DDBJ whole genome shotgun (WGS) entry which is preliminary data.</text>
</comment>
<dbReference type="Proteomes" id="UP001172155">
    <property type="component" value="Unassembled WGS sequence"/>
</dbReference>
<keyword evidence="3" id="KW-1185">Reference proteome</keyword>
<dbReference type="EMBL" id="JAUKUD010000003">
    <property type="protein sequence ID" value="KAK0749578.1"/>
    <property type="molecule type" value="Genomic_DNA"/>
</dbReference>
<proteinExistence type="predicted"/>
<dbReference type="PANTHER" id="PTHR13271:SF137">
    <property type="entry name" value="SET DOMAIN-CONTAINING PROTEIN"/>
    <property type="match status" value="1"/>
</dbReference>
<evidence type="ECO:0000313" key="2">
    <source>
        <dbReference type="EMBL" id="KAK0749578.1"/>
    </source>
</evidence>
<organism evidence="2 3">
    <name type="scientific">Schizothecium vesticola</name>
    <dbReference type="NCBI Taxonomy" id="314040"/>
    <lineage>
        <taxon>Eukaryota</taxon>
        <taxon>Fungi</taxon>
        <taxon>Dikarya</taxon>
        <taxon>Ascomycota</taxon>
        <taxon>Pezizomycotina</taxon>
        <taxon>Sordariomycetes</taxon>
        <taxon>Sordariomycetidae</taxon>
        <taxon>Sordariales</taxon>
        <taxon>Schizotheciaceae</taxon>
        <taxon>Schizothecium</taxon>
    </lineage>
</organism>
<evidence type="ECO:0000313" key="3">
    <source>
        <dbReference type="Proteomes" id="UP001172155"/>
    </source>
</evidence>